<dbReference type="InterPro" id="IPR056884">
    <property type="entry name" value="NPHP3-like_N"/>
</dbReference>
<feature type="repeat" description="WD" evidence="3">
    <location>
        <begin position="638"/>
        <end position="679"/>
    </location>
</feature>
<reference evidence="5" key="1">
    <citation type="submission" date="2022-11" db="EMBL/GenBank/DDBJ databases">
        <authorList>
            <person name="Petersen C."/>
        </authorList>
    </citation>
    <scope>NUCLEOTIDE SEQUENCE</scope>
    <source>
        <strain evidence="5">IBT 30069</strain>
    </source>
</reference>
<gene>
    <name evidence="5" type="ORF">N7456_007689</name>
</gene>
<dbReference type="InterPro" id="IPR001680">
    <property type="entry name" value="WD40_rpt"/>
</dbReference>
<evidence type="ECO:0000313" key="5">
    <source>
        <dbReference type="EMBL" id="KAJ5096968.1"/>
    </source>
</evidence>
<evidence type="ECO:0000256" key="3">
    <source>
        <dbReference type="PROSITE-ProRule" id="PRU00221"/>
    </source>
</evidence>
<dbReference type="InterPro" id="IPR015943">
    <property type="entry name" value="WD40/YVTN_repeat-like_dom_sf"/>
</dbReference>
<comment type="caution">
    <text evidence="5">The sequence shown here is derived from an EMBL/GenBank/DDBJ whole genome shotgun (WGS) entry which is preliminary data.</text>
</comment>
<evidence type="ECO:0000256" key="1">
    <source>
        <dbReference type="ARBA" id="ARBA00022574"/>
    </source>
</evidence>
<dbReference type="PRINTS" id="PR00320">
    <property type="entry name" value="GPROTEINBRPT"/>
</dbReference>
<dbReference type="Pfam" id="PF00400">
    <property type="entry name" value="WD40"/>
    <property type="match status" value="4"/>
</dbReference>
<organism evidence="5 6">
    <name type="scientific">Penicillium angulare</name>
    <dbReference type="NCBI Taxonomy" id="116970"/>
    <lineage>
        <taxon>Eukaryota</taxon>
        <taxon>Fungi</taxon>
        <taxon>Dikarya</taxon>
        <taxon>Ascomycota</taxon>
        <taxon>Pezizomycotina</taxon>
        <taxon>Eurotiomycetes</taxon>
        <taxon>Eurotiomycetidae</taxon>
        <taxon>Eurotiales</taxon>
        <taxon>Aspergillaceae</taxon>
        <taxon>Penicillium</taxon>
    </lineage>
</organism>
<accession>A0A9W9FB76</accession>
<dbReference type="AlphaFoldDB" id="A0A9W9FB76"/>
<reference evidence="5" key="2">
    <citation type="journal article" date="2023" name="IMA Fungus">
        <title>Comparative genomic study of the Penicillium genus elucidates a diverse pangenome and 15 lateral gene transfer events.</title>
        <authorList>
            <person name="Petersen C."/>
            <person name="Sorensen T."/>
            <person name="Nielsen M.R."/>
            <person name="Sondergaard T.E."/>
            <person name="Sorensen J.L."/>
            <person name="Fitzpatrick D.A."/>
            <person name="Frisvad J.C."/>
            <person name="Nielsen K.L."/>
        </authorList>
    </citation>
    <scope>NUCLEOTIDE SEQUENCE</scope>
    <source>
        <strain evidence="5">IBT 30069</strain>
    </source>
</reference>
<feature type="domain" description="Nephrocystin 3-like N-terminal" evidence="4">
    <location>
        <begin position="58"/>
        <end position="223"/>
    </location>
</feature>
<evidence type="ECO:0000259" key="4">
    <source>
        <dbReference type="Pfam" id="PF24883"/>
    </source>
</evidence>
<keyword evidence="1 3" id="KW-0853">WD repeat</keyword>
<keyword evidence="2" id="KW-0677">Repeat</keyword>
<dbReference type="PROSITE" id="PS50294">
    <property type="entry name" value="WD_REPEATS_REGION"/>
    <property type="match status" value="3"/>
</dbReference>
<dbReference type="InterPro" id="IPR036322">
    <property type="entry name" value="WD40_repeat_dom_sf"/>
</dbReference>
<dbReference type="SUPFAM" id="SSF52540">
    <property type="entry name" value="P-loop containing nucleoside triphosphate hydrolases"/>
    <property type="match status" value="1"/>
</dbReference>
<keyword evidence="6" id="KW-1185">Reference proteome</keyword>
<dbReference type="Proteomes" id="UP001149165">
    <property type="component" value="Unassembled WGS sequence"/>
</dbReference>
<protein>
    <submittedName>
        <fullName evidence="5">G-protein beta WD- 40 repeats containing protein</fullName>
    </submittedName>
</protein>
<dbReference type="PANTHER" id="PTHR10039:SF17">
    <property type="entry name" value="FUNGAL STAND N-TERMINAL GOODBYE DOMAIN-CONTAINING PROTEIN-RELATED"/>
    <property type="match status" value="1"/>
</dbReference>
<dbReference type="Pfam" id="PF24883">
    <property type="entry name" value="NPHP3_N"/>
    <property type="match status" value="1"/>
</dbReference>
<dbReference type="OrthoDB" id="674604at2759"/>
<feature type="repeat" description="WD" evidence="3">
    <location>
        <begin position="722"/>
        <end position="764"/>
    </location>
</feature>
<dbReference type="Gene3D" id="3.40.50.300">
    <property type="entry name" value="P-loop containing nucleotide triphosphate hydrolases"/>
    <property type="match status" value="1"/>
</dbReference>
<proteinExistence type="predicted"/>
<dbReference type="PANTHER" id="PTHR10039">
    <property type="entry name" value="AMELOGENIN"/>
    <property type="match status" value="1"/>
</dbReference>
<sequence>MDFKSEITTAQSQQSSTTVAYTTEQIDDMCLRALRCPDTLVVKNRLKEGKDKLLRQSFAWVLETSEYRSWRDENTICLLWIKGGAGKGKTMMSIGLIEILSQENDSVVTYFFFQNGDNGLNTLESLMKGLILRLVTQRSELKESLRRRWDLSSESFKEDIDMASWRVLWDIFLEMLDKCAPSKAYIIIDALDECEDSHIAEFLQLVVRNGLDTPRIKWLFTSRHLDASERVTLVGYDQIQVSLETNSEFVSKSVQNYISYKVDELSSRNRYDKTLRDQLKESLSLKAEGTFLWVSLACKRLECIHQEEVLATIEDLPPGLHHFYDRIMRQLSTGELDDIEQQIRLLKAMILAYRPLKIEEISVITGLGDDTINILVNRCASFVRLQDNNVEFVHQSARDYLAGERGMSFLKSHTQFGHYEIVLSCLAHLSKRLWVNLIGFPLPSGPRFCFQSDKLSAVDYPASFWVQHLQKSHPRVRRSGFIDQGPVGKFLRKKLLEWLECLSILGRIDGVFELFEILMDIAKEDSSTLALLRDAVIFLVDHRNVIYHWPLQIYSVCLIFCPESNLVRRNNLAKLPRYYKKFPVIYNNWEFFVQTMRRHSRTVKAIAISSYGKQIASGSDDKTIKIWHMETGDLQKTLNGHLSSVNAVAFSSDGRHIASGSSDKSIKLWDSTTADLKRTLGCELDGVYSVAFSPDDRHVASGCLSGTITLWNVATGEPQKTRRSHPGTVNNIAFSPDANRIASSSFLTGIITIWNLANNNYFTRPLGSYLKHRPWKEIKIREQIRSLKFSADNQYIVTDSNQIRLEDGIQVECLISSNDFLSLSVAEQWIRYGDQPFFRLLLNMELACYDVQDDHVAIGLVDGRVFNFVFDRRRLHSKLKVG</sequence>
<dbReference type="InterPro" id="IPR027417">
    <property type="entry name" value="P-loop_NTPase"/>
</dbReference>
<dbReference type="SUPFAM" id="SSF50978">
    <property type="entry name" value="WD40 repeat-like"/>
    <property type="match status" value="1"/>
</dbReference>
<dbReference type="PROSITE" id="PS50082">
    <property type="entry name" value="WD_REPEATS_2"/>
    <property type="match status" value="4"/>
</dbReference>
<evidence type="ECO:0000313" key="6">
    <source>
        <dbReference type="Proteomes" id="UP001149165"/>
    </source>
</evidence>
<name>A0A9W9FB76_9EURO</name>
<feature type="repeat" description="WD" evidence="3">
    <location>
        <begin position="596"/>
        <end position="637"/>
    </location>
</feature>
<dbReference type="InterPro" id="IPR020472">
    <property type="entry name" value="WD40_PAC1"/>
</dbReference>
<evidence type="ECO:0000256" key="2">
    <source>
        <dbReference type="ARBA" id="ARBA00022737"/>
    </source>
</evidence>
<feature type="repeat" description="WD" evidence="3">
    <location>
        <begin position="680"/>
        <end position="721"/>
    </location>
</feature>
<dbReference type="EMBL" id="JAPQKH010000005">
    <property type="protein sequence ID" value="KAJ5096968.1"/>
    <property type="molecule type" value="Genomic_DNA"/>
</dbReference>
<dbReference type="Gene3D" id="2.130.10.10">
    <property type="entry name" value="YVTN repeat-like/Quinoprotein amine dehydrogenase"/>
    <property type="match status" value="1"/>
</dbReference>
<dbReference type="CDD" id="cd00200">
    <property type="entry name" value="WD40"/>
    <property type="match status" value="1"/>
</dbReference>
<dbReference type="SMART" id="SM00320">
    <property type="entry name" value="WD40"/>
    <property type="match status" value="4"/>
</dbReference>